<dbReference type="EMBL" id="AP023359">
    <property type="protein sequence ID" value="BCJ65735.1"/>
    <property type="molecule type" value="Genomic_DNA"/>
</dbReference>
<gene>
    <name evidence="1" type="ORF">Prubr_27560</name>
</gene>
<dbReference type="KEGG" id="pry:Prubr_27560"/>
<keyword evidence="2" id="KW-1185">Reference proteome</keyword>
<evidence type="ECO:0000313" key="1">
    <source>
        <dbReference type="EMBL" id="BCJ65735.1"/>
    </source>
</evidence>
<name>A0A810N2G8_9ACTN</name>
<reference evidence="1" key="1">
    <citation type="submission" date="2020-08" db="EMBL/GenBank/DDBJ databases">
        <title>Whole genome shotgun sequence of Polymorphospora rubra NBRC 101157.</title>
        <authorList>
            <person name="Komaki H."/>
            <person name="Tamura T."/>
        </authorList>
    </citation>
    <scope>NUCLEOTIDE SEQUENCE</scope>
    <source>
        <strain evidence="1">NBRC 101157</strain>
    </source>
</reference>
<evidence type="ECO:0008006" key="3">
    <source>
        <dbReference type="Google" id="ProtNLM"/>
    </source>
</evidence>
<evidence type="ECO:0000313" key="2">
    <source>
        <dbReference type="Proteomes" id="UP000680866"/>
    </source>
</evidence>
<dbReference type="AlphaFoldDB" id="A0A810N2G8"/>
<dbReference type="RefSeq" id="WP_344140815.1">
    <property type="nucleotide sequence ID" value="NZ_BAAAOJ010000003.1"/>
</dbReference>
<sequence>MPRRYPPEFRRKVLALFKAGRSVAELVRDLEIFHNRQRHHSSLGMLTPIEYERIHPITLSVA</sequence>
<protein>
    <recommendedName>
        <fullName evidence="3">Transposase</fullName>
    </recommendedName>
</protein>
<proteinExistence type="predicted"/>
<dbReference type="Proteomes" id="UP000680866">
    <property type="component" value="Chromosome"/>
</dbReference>
<accession>A0A810N2G8</accession>
<organism evidence="1 2">
    <name type="scientific">Polymorphospora rubra</name>
    <dbReference type="NCBI Taxonomy" id="338584"/>
    <lineage>
        <taxon>Bacteria</taxon>
        <taxon>Bacillati</taxon>
        <taxon>Actinomycetota</taxon>
        <taxon>Actinomycetes</taxon>
        <taxon>Micromonosporales</taxon>
        <taxon>Micromonosporaceae</taxon>
        <taxon>Polymorphospora</taxon>
    </lineage>
</organism>